<dbReference type="Gene3D" id="3.40.50.10810">
    <property type="entry name" value="Tandem AAA-ATPase domain"/>
    <property type="match status" value="1"/>
</dbReference>
<dbReference type="GO" id="GO:0005524">
    <property type="term" value="F:ATP binding"/>
    <property type="evidence" value="ECO:0007669"/>
    <property type="project" value="InterPro"/>
</dbReference>
<dbReference type="InterPro" id="IPR000330">
    <property type="entry name" value="SNF2_N"/>
</dbReference>
<protein>
    <recommendedName>
        <fullName evidence="3">Helicase ATP-binding domain-containing protein</fullName>
    </recommendedName>
</protein>
<evidence type="ECO:0000313" key="4">
    <source>
        <dbReference type="EMBL" id="QHT24406.1"/>
    </source>
</evidence>
<dbReference type="GO" id="GO:0016787">
    <property type="term" value="F:hydrolase activity"/>
    <property type="evidence" value="ECO:0007669"/>
    <property type="project" value="UniProtKB-KW"/>
</dbReference>
<dbReference type="InterPro" id="IPR038718">
    <property type="entry name" value="SNF2-like_sf"/>
</dbReference>
<proteinExistence type="predicted"/>
<dbReference type="AlphaFoldDB" id="A0A6C0E5H1"/>
<dbReference type="PROSITE" id="PS00690">
    <property type="entry name" value="DEAH_ATP_HELICASE"/>
    <property type="match status" value="1"/>
</dbReference>
<organism evidence="4">
    <name type="scientific">viral metagenome</name>
    <dbReference type="NCBI Taxonomy" id="1070528"/>
    <lineage>
        <taxon>unclassified sequences</taxon>
        <taxon>metagenomes</taxon>
        <taxon>organismal metagenomes</taxon>
    </lineage>
</organism>
<reference evidence="4" key="1">
    <citation type="journal article" date="2020" name="Nature">
        <title>Giant virus diversity and host interactions through global metagenomics.</title>
        <authorList>
            <person name="Schulz F."/>
            <person name="Roux S."/>
            <person name="Paez-Espino D."/>
            <person name="Jungbluth S."/>
            <person name="Walsh D.A."/>
            <person name="Denef V.J."/>
            <person name="McMahon K.D."/>
            <person name="Konstantinidis K.T."/>
            <person name="Eloe-Fadrosh E.A."/>
            <person name="Kyrpides N.C."/>
            <person name="Woyke T."/>
        </authorList>
    </citation>
    <scope>NUCLEOTIDE SEQUENCE</scope>
    <source>
        <strain evidence="4">GVMAG-M-3300023179-150</strain>
    </source>
</reference>
<dbReference type="InterPro" id="IPR014001">
    <property type="entry name" value="Helicase_ATP-bd"/>
</dbReference>
<keyword evidence="1" id="KW-0378">Hydrolase</keyword>
<dbReference type="Gene3D" id="3.40.50.300">
    <property type="entry name" value="P-loop containing nucleotide triphosphate hydrolases"/>
    <property type="match status" value="1"/>
</dbReference>
<feature type="domain" description="Helicase ATP-binding" evidence="3">
    <location>
        <begin position="180"/>
        <end position="422"/>
    </location>
</feature>
<dbReference type="SUPFAM" id="SSF52540">
    <property type="entry name" value="P-loop containing nucleoside triphosphate hydrolases"/>
    <property type="match status" value="2"/>
</dbReference>
<evidence type="ECO:0000256" key="1">
    <source>
        <dbReference type="ARBA" id="ARBA00022801"/>
    </source>
</evidence>
<dbReference type="EMBL" id="MN739745">
    <property type="protein sequence ID" value="QHT24406.1"/>
    <property type="molecule type" value="Genomic_DNA"/>
</dbReference>
<dbReference type="InterPro" id="IPR027417">
    <property type="entry name" value="P-loop_NTPase"/>
</dbReference>
<dbReference type="SMART" id="SM00487">
    <property type="entry name" value="DEXDc"/>
    <property type="match status" value="1"/>
</dbReference>
<name>A0A6C0E5H1_9ZZZZ</name>
<evidence type="ECO:0000256" key="2">
    <source>
        <dbReference type="SAM" id="MobiDB-lite"/>
    </source>
</evidence>
<dbReference type="InterPro" id="IPR002464">
    <property type="entry name" value="DNA/RNA_helicase_DEAH_CS"/>
</dbReference>
<dbReference type="PANTHER" id="PTHR10799">
    <property type="entry name" value="SNF2/RAD54 HELICASE FAMILY"/>
    <property type="match status" value="1"/>
</dbReference>
<feature type="region of interest" description="Disordered" evidence="2">
    <location>
        <begin position="1"/>
        <end position="49"/>
    </location>
</feature>
<dbReference type="Pfam" id="PF00176">
    <property type="entry name" value="SNF2-rel_dom"/>
    <property type="match status" value="1"/>
</dbReference>
<accession>A0A6C0E5H1</accession>
<sequence length="1224" mass="142514">MSSRSTIKSSKKNRNKDVSRSRTTRKISRSDKSSNKISISRSKSRSKDVDNLDELISKMENYESEISNQEKAKQFRNQLQTLQEKIDEMVNKKKYIEAIDYLNEELKNVSDRYLRNEILKIAENVKYSRGEDPSENNDGLNYPVYYDKDFSKKIYQKAEFYQNRLPKILPGDVDELVASKNEKISLAYQQRFLKNFMSRRTPYNGLLLFHGMGRGKTCASIAIAEAVKESVLESNQKIIIIAGSHFDKGEIFNIDNHRKGIGQCTGDVYLEELNNPELAKKCTENNGEACKLMKNKIDKIIKNTYTFYGALEWAKKVLRDLQKSLRGIPESRYRQAEIAKIKKMFNNSLIIIDEAHNIKDIAEKKSRIVPPVLMKVLEHADNLRLVLLTGTPMFNESGDLVSLLNYLLINDGRPILKESDIFKSDGSFAPHGKDTLIKYSRGYVSFLRGENPINYPIRLPASIHGTSDILTPDKWPKYDIYGNPLKNPIKHLEITGCPMSKEQEKVYRSYLEKRLVPDEEKTSAAYSSELQILNFIYQDMSQISNVNEAYGERGLNALMMKLNGKNQYQFRNPDDAFKFKGDNLKIHSSKIHKIMENIEKTDGLVFVYTEYENSGILPLAFALELAGYQKYRSSETPVLVSEHKERKYKGDYLIISGNIQLSKYKESYLAKKYDMAKEPVKVILATRAASEGLSLFGVREIHILNPWHNLNRLSQAIARGLRSWSHIKLPKEERNLIVYIYAATYGDQETVDQKIYREAENKAINIGIAEDVLRRNAVDCILNKEGNYYSEEDWGELVSVTTSRGIKKKVNVHDQPYSHVCHYLKDCQYKCYSEPSNLDLDKKQLDYSTYNIEGFNYEVNELIDAIRKVFKKDVILTLEKIMDKLPAKYRLDDMIVYQALSKMIKNNTEIYDKYNRPGYLIYRGNYYIYQPLQIHNPDLLVYQRSVPPPIRPNMLDLSEYVENIGQDKKVLFKKDQYQYSEVLEYVINQIKQVKEKSTDALFQTTISLTDDEVNQIVVDRLVNSFKGILLKNVLIKDSLNQNMKPIEKDLLKCLMSNIISVDDLEHNGDKQIYGYRLIENDKQIFYRYISTQNDFVIDEGNQHRIVDALKIKYLRLKEKDKVTNDLYGYLKFDKSDNPPLFKLRDFSKGDKKSIKGISCVYKSRREIYDHLKSLYNNTKEINNKRVMCDDIEVVLRRYDKQRKDGKRWFFNVEEYREKELSEEN</sequence>
<evidence type="ECO:0000259" key="3">
    <source>
        <dbReference type="SMART" id="SM00487"/>
    </source>
</evidence>